<dbReference type="OrthoDB" id="2987348at2"/>
<dbReference type="InterPro" id="IPR000639">
    <property type="entry name" value="Epox_hydrolase-like"/>
</dbReference>
<dbReference type="RefSeq" id="WP_131515539.1">
    <property type="nucleotide sequence ID" value="NZ_SJKD01000005.1"/>
</dbReference>
<accession>A0A4R0JR42</accession>
<dbReference type="SUPFAM" id="SSF53474">
    <property type="entry name" value="alpha/beta-Hydrolases"/>
    <property type="match status" value="1"/>
</dbReference>
<evidence type="ECO:0000313" key="4">
    <source>
        <dbReference type="Proteomes" id="UP000293342"/>
    </source>
</evidence>
<keyword evidence="4" id="KW-1185">Reference proteome</keyword>
<dbReference type="Gene3D" id="3.40.50.1820">
    <property type="entry name" value="alpha/beta hydrolase"/>
    <property type="match status" value="1"/>
</dbReference>
<dbReference type="GO" id="GO:0016787">
    <property type="term" value="F:hydrolase activity"/>
    <property type="evidence" value="ECO:0007669"/>
    <property type="project" value="UniProtKB-KW"/>
</dbReference>
<proteinExistence type="predicted"/>
<evidence type="ECO:0000259" key="2">
    <source>
        <dbReference type="Pfam" id="PF00561"/>
    </source>
</evidence>
<sequence>MRRDINGTVLEVEDLGDGEPVLLLHGWPDSHEVWRHQITALGEAGYRTIAPDLRGFGRSAKPGTVASYGMIQMVSDLIGLLDVLGAPRANVVGHDWGGAIGAVLAALSPERVASLTCLSVGHPAAFAAAGWEQREKSWYMLLFQFPGVAERWLADNDFANLRAWSRHPDIDSVIMHLRDPAALTASLGVYRAILPPESLIRPPTELPPIQAPTMGIWSTEDLAITEQALTGTAAFVTAPWRYERINDVGHWPQLDAPDQVNTLLLNFLSTLPTYA</sequence>
<dbReference type="PRINTS" id="PR00412">
    <property type="entry name" value="EPOXHYDRLASE"/>
</dbReference>
<protein>
    <submittedName>
        <fullName evidence="3">Alpha/beta hydrolase</fullName>
    </submittedName>
</protein>
<name>A0A4R0JR42_9ACTN</name>
<comment type="caution">
    <text evidence="3">The sequence shown here is derived from an EMBL/GenBank/DDBJ whole genome shotgun (WGS) entry which is preliminary data.</text>
</comment>
<dbReference type="AlphaFoldDB" id="A0A4R0JR42"/>
<gene>
    <name evidence="3" type="ORF">E0H75_22050</name>
</gene>
<keyword evidence="1 3" id="KW-0378">Hydrolase</keyword>
<dbReference type="InterPro" id="IPR029058">
    <property type="entry name" value="AB_hydrolase_fold"/>
</dbReference>
<dbReference type="PANTHER" id="PTHR43329">
    <property type="entry name" value="EPOXIDE HYDROLASE"/>
    <property type="match status" value="1"/>
</dbReference>
<dbReference type="InterPro" id="IPR000073">
    <property type="entry name" value="AB_hydrolase_1"/>
</dbReference>
<dbReference type="EMBL" id="SJKD01000005">
    <property type="protein sequence ID" value="TCC47468.1"/>
    <property type="molecule type" value="Genomic_DNA"/>
</dbReference>
<dbReference type="PRINTS" id="PR00111">
    <property type="entry name" value="ABHYDROLASE"/>
</dbReference>
<dbReference type="Pfam" id="PF00561">
    <property type="entry name" value="Abhydrolase_1"/>
    <property type="match status" value="1"/>
</dbReference>
<feature type="domain" description="AB hydrolase-1" evidence="2">
    <location>
        <begin position="20"/>
        <end position="257"/>
    </location>
</feature>
<evidence type="ECO:0000313" key="3">
    <source>
        <dbReference type="EMBL" id="TCC47468.1"/>
    </source>
</evidence>
<dbReference type="Proteomes" id="UP000293342">
    <property type="component" value="Unassembled WGS sequence"/>
</dbReference>
<organism evidence="3 4">
    <name type="scientific">Kribbella capetownensis</name>
    <dbReference type="NCBI Taxonomy" id="1572659"/>
    <lineage>
        <taxon>Bacteria</taxon>
        <taxon>Bacillati</taxon>
        <taxon>Actinomycetota</taxon>
        <taxon>Actinomycetes</taxon>
        <taxon>Propionibacteriales</taxon>
        <taxon>Kribbellaceae</taxon>
        <taxon>Kribbella</taxon>
    </lineage>
</organism>
<evidence type="ECO:0000256" key="1">
    <source>
        <dbReference type="ARBA" id="ARBA00022801"/>
    </source>
</evidence>
<reference evidence="3 4" key="1">
    <citation type="submission" date="2019-02" db="EMBL/GenBank/DDBJ databases">
        <title>Kribbella capetownensis sp. nov. and Kribbella speibonae sp. nov., isolated from soil.</title>
        <authorList>
            <person name="Curtis S.M."/>
            <person name="Norton I."/>
            <person name="Everest G.J."/>
            <person name="Meyers P.R."/>
        </authorList>
    </citation>
    <scope>NUCLEOTIDE SEQUENCE [LARGE SCALE GENOMIC DNA]</scope>
    <source>
        <strain evidence="3 4">YM53</strain>
    </source>
</reference>